<accession>A0A9P3F3C6</accession>
<dbReference type="GO" id="GO:0019748">
    <property type="term" value="P:secondary metabolic process"/>
    <property type="evidence" value="ECO:0007669"/>
    <property type="project" value="TreeGrafter"/>
</dbReference>
<protein>
    <recommendedName>
        <fullName evidence="4">Amidohydrolase-related domain-containing protein</fullName>
    </recommendedName>
</protein>
<sequence length="301" mass="33483">MASLNQIERKVVFDRAFGTLSGGEVEASLYVAPWDRERYVRQIHITGERLQLSDEHGIGCTMVSLTVPGIQGIADKTEAGKTATLANNWITEQIKEHRDRLGAFACLSMHDPVQAGQEHRRCVKDLDFTALCCVITNMSYDTFWKVLMGPDIPLYTYPAAPADVILEKLYSQRPLLIGSTLSFANGVSLDALGLIGNGVLDRLPTVKVIIGHLGELIPFDYWRLSHSFEDVEKPIAEEKGKVLCKNTVYDYFKQNIWTTSGHFSTATLKYVVDEIGTDRVLFSINTHMRPSKMAVAGGIMV</sequence>
<dbReference type="SUPFAM" id="SSF51556">
    <property type="entry name" value="Metallo-dependent hydrolases"/>
    <property type="match status" value="1"/>
</dbReference>
<dbReference type="EMBL" id="BOPL01000005">
    <property type="protein sequence ID" value="GIK03479.1"/>
    <property type="molecule type" value="Genomic_DNA"/>
</dbReference>
<organism evidence="5 6">
    <name type="scientific">Aspergillus viridinutans</name>
    <dbReference type="NCBI Taxonomy" id="75553"/>
    <lineage>
        <taxon>Eukaryota</taxon>
        <taxon>Fungi</taxon>
        <taxon>Dikarya</taxon>
        <taxon>Ascomycota</taxon>
        <taxon>Pezizomycotina</taxon>
        <taxon>Eurotiomycetes</taxon>
        <taxon>Eurotiomycetidae</taxon>
        <taxon>Eurotiales</taxon>
        <taxon>Aspergillaceae</taxon>
        <taxon>Aspergillus</taxon>
        <taxon>Aspergillus subgen. Fumigati</taxon>
    </lineage>
</organism>
<dbReference type="GO" id="GO:0016787">
    <property type="term" value="F:hydrolase activity"/>
    <property type="evidence" value="ECO:0007669"/>
    <property type="project" value="InterPro"/>
</dbReference>
<evidence type="ECO:0000256" key="2">
    <source>
        <dbReference type="ARBA" id="ARBA00023239"/>
    </source>
</evidence>
<name>A0A9P3F3C6_ASPVI</name>
<feature type="domain" description="Amidohydrolase-related" evidence="4">
    <location>
        <begin position="43"/>
        <end position="283"/>
    </location>
</feature>
<proteinExistence type="inferred from homology"/>
<dbReference type="InterPro" id="IPR032466">
    <property type="entry name" value="Metal_Hydrolase"/>
</dbReference>
<evidence type="ECO:0000256" key="1">
    <source>
        <dbReference type="ARBA" id="ARBA00022793"/>
    </source>
</evidence>
<dbReference type="PANTHER" id="PTHR21240:SF31">
    <property type="entry name" value="AMIDOHYDROLASE FAMILY PROTEIN (AFU_ORTHOLOGUE AFUA_7G05840)"/>
    <property type="match status" value="1"/>
</dbReference>
<dbReference type="Proteomes" id="UP000710440">
    <property type="component" value="Unassembled WGS sequence"/>
</dbReference>
<comment type="similarity">
    <text evidence="3">Belongs to the metallo-dependent hydrolases superfamily.</text>
</comment>
<evidence type="ECO:0000313" key="5">
    <source>
        <dbReference type="EMBL" id="GIK03479.1"/>
    </source>
</evidence>
<dbReference type="AlphaFoldDB" id="A0A9P3F3C6"/>
<dbReference type="InterPro" id="IPR032465">
    <property type="entry name" value="ACMSD"/>
</dbReference>
<dbReference type="GO" id="GO:0005829">
    <property type="term" value="C:cytosol"/>
    <property type="evidence" value="ECO:0007669"/>
    <property type="project" value="TreeGrafter"/>
</dbReference>
<evidence type="ECO:0000313" key="6">
    <source>
        <dbReference type="Proteomes" id="UP000710440"/>
    </source>
</evidence>
<keyword evidence="6" id="KW-1185">Reference proteome</keyword>
<comment type="caution">
    <text evidence="5">The sequence shown here is derived from an EMBL/GenBank/DDBJ whole genome shotgun (WGS) entry which is preliminary data.</text>
</comment>
<reference evidence="5 6" key="1">
    <citation type="submission" date="2021-02" db="EMBL/GenBank/DDBJ databases">
        <title>Pan-genome distribution and transcriptional activeness of fungal secondary metabolism genes in Aspergillus section Fumigati.</title>
        <authorList>
            <person name="Takahashi H."/>
            <person name="Umemura M."/>
            <person name="Ninomiya A."/>
            <person name="Kusuya Y."/>
            <person name="Urayama S."/>
            <person name="Shimizu M."/>
            <person name="Watanabe A."/>
            <person name="Kamei K."/>
            <person name="Yaguchi T."/>
            <person name="Hagiwara D."/>
        </authorList>
    </citation>
    <scope>NUCLEOTIDE SEQUENCE [LARGE SCALE GENOMIC DNA]</scope>
    <source>
        <strain evidence="5 6">IFM 47045</strain>
    </source>
</reference>
<dbReference type="RefSeq" id="XP_043126665.1">
    <property type="nucleotide sequence ID" value="XM_043270730.1"/>
</dbReference>
<dbReference type="PANTHER" id="PTHR21240">
    <property type="entry name" value="2-AMINO-3-CARBOXYLMUCONATE-6-SEMIALDEHYDE DECARBOXYLASE"/>
    <property type="match status" value="1"/>
</dbReference>
<evidence type="ECO:0000256" key="3">
    <source>
        <dbReference type="RuleBase" id="RU366045"/>
    </source>
</evidence>
<keyword evidence="1 3" id="KW-0210">Decarboxylase</keyword>
<keyword evidence="2 3" id="KW-0456">Lyase</keyword>
<dbReference type="OrthoDB" id="432010at2759"/>
<dbReference type="Pfam" id="PF04909">
    <property type="entry name" value="Amidohydro_2"/>
    <property type="match status" value="1"/>
</dbReference>
<dbReference type="InterPro" id="IPR006680">
    <property type="entry name" value="Amidohydro-rel"/>
</dbReference>
<dbReference type="Gene3D" id="3.20.20.140">
    <property type="entry name" value="Metal-dependent hydrolases"/>
    <property type="match status" value="1"/>
</dbReference>
<dbReference type="GO" id="GO:0016831">
    <property type="term" value="F:carboxy-lyase activity"/>
    <property type="evidence" value="ECO:0007669"/>
    <property type="project" value="UniProtKB-KW"/>
</dbReference>
<dbReference type="GeneID" id="66935533"/>
<gene>
    <name evidence="5" type="ORF">Aspvir_007551</name>
</gene>
<evidence type="ECO:0000259" key="4">
    <source>
        <dbReference type="Pfam" id="PF04909"/>
    </source>
</evidence>